<dbReference type="InterPro" id="IPR011990">
    <property type="entry name" value="TPR-like_helical_dom_sf"/>
</dbReference>
<dbReference type="HOGENOM" id="CLU_415426_0_0_5"/>
<feature type="DNA-binding region" description="OmpR/PhoB-type" evidence="2">
    <location>
        <begin position="25"/>
        <end position="121"/>
    </location>
</feature>
<keyword evidence="3" id="KW-1133">Transmembrane helix</keyword>
<dbReference type="InterPro" id="IPR036388">
    <property type="entry name" value="WH-like_DNA-bd_sf"/>
</dbReference>
<keyword evidence="3" id="KW-0812">Transmembrane</keyword>
<dbReference type="InterPro" id="IPR001867">
    <property type="entry name" value="OmpR/PhoB-type_DNA-bd"/>
</dbReference>
<dbReference type="GO" id="GO:0000160">
    <property type="term" value="P:phosphorelay signal transduction system"/>
    <property type="evidence" value="ECO:0007669"/>
    <property type="project" value="InterPro"/>
</dbReference>
<dbReference type="InterPro" id="IPR016032">
    <property type="entry name" value="Sig_transdc_resp-reg_C-effctor"/>
</dbReference>
<evidence type="ECO:0000256" key="1">
    <source>
        <dbReference type="ARBA" id="ARBA00023125"/>
    </source>
</evidence>
<dbReference type="eggNOG" id="COG0745">
    <property type="taxonomic scope" value="Bacteria"/>
</dbReference>
<dbReference type="PROSITE" id="PS51755">
    <property type="entry name" value="OMPR_PHOB"/>
    <property type="match status" value="1"/>
</dbReference>
<proteinExistence type="predicted"/>
<organism evidence="5 6">
    <name type="scientific">Asticcacaulis biprosthecium C19</name>
    <dbReference type="NCBI Taxonomy" id="715226"/>
    <lineage>
        <taxon>Bacteria</taxon>
        <taxon>Pseudomonadati</taxon>
        <taxon>Pseudomonadota</taxon>
        <taxon>Alphaproteobacteria</taxon>
        <taxon>Caulobacterales</taxon>
        <taxon>Caulobacteraceae</taxon>
        <taxon>Asticcacaulis</taxon>
    </lineage>
</organism>
<sequence>MTSLLWCRNPQGERNPHMQSPLAQQPDCDFGNLRIKPSACEVTWPSGTESLEPQVMRVLLILIGRAGDVVSRDSLIEQAWDGRAISEDAINRVITRLRHVARRSQGFSLTTVRKIGYRLNAVETNILGVAENVPTNRLTTRRRFWMVGAMVLALIMMTGTAYVFYRESSAKTYLVAIQTFESENPASRPSAATLSAHIHHTLSRMRGIRLTKDAPSADFVLSGALEATPEQPDVQLVLMQPATQRQVWSARFAAATFNEPSTQERAVAAAAQYFAVMLGDDSLARTTSLQAPDPVVKSLITSARRTLSQAHEARHNRDWERFAAAMSSVDRQATEALVRDLNSSGALMLKYEVEALPLFPRDGENIEMYEARQRRAESFLTRAVAADPDNPDVLAAAGRDLMMRQKWDESERLLLRAVAIDPNSQDGNLWYAYLLGLMNRCGEGLRYARIAAGLAPDDVWRQLAVPRLLHCSGKHDKAAELYSDLLRRDRGNAFVLRELYLMRLGQRRADSLRELHRLSFDELWNRSPPQDVAMLLDRIAKAADALDGRPKAYLLSLDNDLAETESPTTERAGYGKSQGDQLFALAVEYAHAGNSDRAVTLLRRAVDQGSLYLPWALPSGHTPMPSAVTKSKAYQALWKSSPELTTLVARRRKASGWLPI</sequence>
<dbReference type="Proteomes" id="UP000006512">
    <property type="component" value="Unassembled WGS sequence"/>
</dbReference>
<accession>F4QQE0</accession>
<dbReference type="CDD" id="cd00383">
    <property type="entry name" value="trans_reg_C"/>
    <property type="match status" value="1"/>
</dbReference>
<feature type="domain" description="OmpR/PhoB-type" evidence="4">
    <location>
        <begin position="25"/>
        <end position="121"/>
    </location>
</feature>
<evidence type="ECO:0000259" key="4">
    <source>
        <dbReference type="PROSITE" id="PS51755"/>
    </source>
</evidence>
<dbReference type="GO" id="GO:0006355">
    <property type="term" value="P:regulation of DNA-templated transcription"/>
    <property type="evidence" value="ECO:0007669"/>
    <property type="project" value="InterPro"/>
</dbReference>
<dbReference type="Pfam" id="PF14559">
    <property type="entry name" value="TPR_19"/>
    <property type="match status" value="1"/>
</dbReference>
<evidence type="ECO:0000313" key="5">
    <source>
        <dbReference type="EMBL" id="EGF90427.1"/>
    </source>
</evidence>
<dbReference type="Gene3D" id="1.25.40.10">
    <property type="entry name" value="Tetratricopeptide repeat domain"/>
    <property type="match status" value="1"/>
</dbReference>
<reference evidence="6" key="1">
    <citation type="submission" date="2011-03" db="EMBL/GenBank/DDBJ databases">
        <title>Draft genome sequence of Brevundimonas diminuta.</title>
        <authorList>
            <person name="Brown P.J.B."/>
            <person name="Buechlein A."/>
            <person name="Hemmerich C."/>
            <person name="Brun Y.V."/>
        </authorList>
    </citation>
    <scope>NUCLEOTIDE SEQUENCE [LARGE SCALE GENOMIC DNA]</scope>
    <source>
        <strain evidence="6">C19</strain>
    </source>
</reference>
<keyword evidence="3" id="KW-0472">Membrane</keyword>
<gene>
    <name evidence="5" type="ORF">ABI_34480</name>
</gene>
<dbReference type="SUPFAM" id="SSF48452">
    <property type="entry name" value="TPR-like"/>
    <property type="match status" value="1"/>
</dbReference>
<evidence type="ECO:0000256" key="2">
    <source>
        <dbReference type="PROSITE-ProRule" id="PRU01091"/>
    </source>
</evidence>
<dbReference type="GO" id="GO:0003677">
    <property type="term" value="F:DNA binding"/>
    <property type="evidence" value="ECO:0007669"/>
    <property type="project" value="UniProtKB-UniRule"/>
</dbReference>
<dbReference type="AlphaFoldDB" id="F4QQE0"/>
<dbReference type="Pfam" id="PF00486">
    <property type="entry name" value="Trans_reg_C"/>
    <property type="match status" value="1"/>
</dbReference>
<evidence type="ECO:0000313" key="6">
    <source>
        <dbReference type="Proteomes" id="UP000006512"/>
    </source>
</evidence>
<feature type="transmembrane region" description="Helical" evidence="3">
    <location>
        <begin position="144"/>
        <end position="165"/>
    </location>
</feature>
<dbReference type="STRING" id="715226.ABI_34480"/>
<protein>
    <submittedName>
        <fullName evidence="5">Transcriptional regulatory protein</fullName>
    </submittedName>
</protein>
<evidence type="ECO:0000256" key="3">
    <source>
        <dbReference type="SAM" id="Phobius"/>
    </source>
</evidence>
<dbReference type="eggNOG" id="COG0457">
    <property type="taxonomic scope" value="Bacteria"/>
</dbReference>
<keyword evidence="6" id="KW-1185">Reference proteome</keyword>
<dbReference type="SMART" id="SM00862">
    <property type="entry name" value="Trans_reg_C"/>
    <property type="match status" value="1"/>
</dbReference>
<name>F4QQE0_9CAUL</name>
<dbReference type="SUPFAM" id="SSF46894">
    <property type="entry name" value="C-terminal effector domain of the bipartite response regulators"/>
    <property type="match status" value="1"/>
</dbReference>
<dbReference type="Gene3D" id="1.10.10.10">
    <property type="entry name" value="Winged helix-like DNA-binding domain superfamily/Winged helix DNA-binding domain"/>
    <property type="match status" value="1"/>
</dbReference>
<keyword evidence="1 2" id="KW-0238">DNA-binding</keyword>
<dbReference type="EMBL" id="GL883079">
    <property type="protein sequence ID" value="EGF90427.1"/>
    <property type="molecule type" value="Genomic_DNA"/>
</dbReference>